<proteinExistence type="predicted"/>
<feature type="region of interest" description="Disordered" evidence="1">
    <location>
        <begin position="174"/>
        <end position="213"/>
    </location>
</feature>
<protein>
    <recommendedName>
        <fullName evidence="4">Collagen triple helix repeat protein</fullName>
    </recommendedName>
</protein>
<name>A0A075MPC6_9ARCH</name>
<dbReference type="AlphaFoldDB" id="A0A075MPC6"/>
<feature type="compositionally biased region" description="Basic and acidic residues" evidence="1">
    <location>
        <begin position="199"/>
        <end position="213"/>
    </location>
</feature>
<feature type="compositionally biased region" description="Low complexity" evidence="1">
    <location>
        <begin position="182"/>
        <end position="193"/>
    </location>
</feature>
<sequence>MMWNAISSKNIMLFVAIAAVGLGLLSYATSLQYVIAIPNRGDNDPKNSNKTANDGRDGHPGLNGKGQNGGLGGEGGKGGTAGSSDDDETTAATARTNETKKIMLYERHNPMHRYNETSESYFDSEGNEFVCDEVFNGSIYYKFNETAFFKCDSINSVAGDQSFVTVPTIVTEENATQSESSNNNGQNGQDGQDAINGMDGKDGRDGRDGMDGA</sequence>
<dbReference type="GeneID" id="41596431"/>
<gene>
    <name evidence="2" type="ORF">NTE_00566</name>
</gene>
<organism evidence="2 3">
    <name type="scientific">Candidatus Nitrososphaera evergladensis SR1</name>
    <dbReference type="NCBI Taxonomy" id="1459636"/>
    <lineage>
        <taxon>Archaea</taxon>
        <taxon>Nitrososphaerota</taxon>
        <taxon>Nitrososphaeria</taxon>
        <taxon>Nitrososphaerales</taxon>
        <taxon>Nitrososphaeraceae</taxon>
        <taxon>Nitrososphaera</taxon>
    </lineage>
</organism>
<keyword evidence="3" id="KW-1185">Reference proteome</keyword>
<feature type="region of interest" description="Disordered" evidence="1">
    <location>
        <begin position="38"/>
        <end position="101"/>
    </location>
</feature>
<dbReference type="HOGENOM" id="CLU_1291989_0_0_2"/>
<feature type="compositionally biased region" description="Basic and acidic residues" evidence="1">
    <location>
        <begin position="41"/>
        <end position="59"/>
    </location>
</feature>
<feature type="compositionally biased region" description="Gly residues" evidence="1">
    <location>
        <begin position="61"/>
        <end position="81"/>
    </location>
</feature>
<dbReference type="KEGG" id="nev:NTE_00566"/>
<dbReference type="Proteomes" id="UP000028194">
    <property type="component" value="Chromosome"/>
</dbReference>
<dbReference type="RefSeq" id="WP_148699574.1">
    <property type="nucleotide sequence ID" value="NZ_CP007174.1"/>
</dbReference>
<dbReference type="EMBL" id="CP007174">
    <property type="protein sequence ID" value="AIF82647.1"/>
    <property type="molecule type" value="Genomic_DNA"/>
</dbReference>
<evidence type="ECO:0000313" key="3">
    <source>
        <dbReference type="Proteomes" id="UP000028194"/>
    </source>
</evidence>
<accession>A0A075MPC6</accession>
<evidence type="ECO:0000313" key="2">
    <source>
        <dbReference type="EMBL" id="AIF82647.1"/>
    </source>
</evidence>
<evidence type="ECO:0008006" key="4">
    <source>
        <dbReference type="Google" id="ProtNLM"/>
    </source>
</evidence>
<evidence type="ECO:0000256" key="1">
    <source>
        <dbReference type="SAM" id="MobiDB-lite"/>
    </source>
</evidence>
<reference evidence="2 3" key="1">
    <citation type="journal article" date="2014" name="PLoS ONE">
        <title>Genome Sequence of Candidatus Nitrososphaera evergladensis from Group I.1b Enriched from Everglades Soil Reveals Novel Genomic Features of the Ammonia-Oxidizing Archaea.</title>
        <authorList>
            <person name="Zhalnina K.V."/>
            <person name="Dias R."/>
            <person name="Leonard M.T."/>
            <person name="Dorr de Quadros P."/>
            <person name="Camargo F.A."/>
            <person name="Drew J.C."/>
            <person name="Farmerie W.G."/>
            <person name="Daroub S.H."/>
            <person name="Triplett E.W."/>
        </authorList>
    </citation>
    <scope>NUCLEOTIDE SEQUENCE [LARGE SCALE GENOMIC DNA]</scope>
    <source>
        <strain evidence="2 3">SR1</strain>
    </source>
</reference>